<dbReference type="AlphaFoldDB" id="A0A8S1RBJ1"/>
<sequence>MKLAQKLLYSSLFLGLILLLQNFEAPESTLDVKQQKEELCTEDLEVSDSERDSAQQILDGLYDSNIRADVTTAVNDQTVGIDLALNLLRYIVPWAVFLIISIFGWIFYCCYCCCDKKCPPSQCCRRDYEHNKLSKMELYVPVGFSLIINLLLFAASIAGLAYAGGVERGMKAARCSLISLFYDIAYGNENTEVSKFPGLSGLATNIDAISKEISDFQKDLKTTFSGKTSQKIKQDKDSIIVENNNMKRGKSNAAIPVQDGGVETYLSSQNFLDYILMSSGDDTKFSTNYNGLASYYKDYLKCTPQPDAFASYYDGMIQTSEELEKQAADISGDSFDTATLDSGSSTIEGFINDINDASTTLYDNTKILEDAGAYASLALNVLFGVGLGLSIVSIASIILIVLLKIYKVRGLLHFTWCIYVILMILCFILALLLHPTSVIFAEVCYYLNSFFTDYEFFQQTKFIDQGDTKDIIGSCFFPGTSKSLFEVMDLASATDPLTNFKQQIKDFQSQFTSFDGQKKDFNDKLDNNLLAVKNCQDGSVFDLEPAARAALDSAFNKFNSFKSNSGCVELATTKCGDGKLPMKSSSDTNSTTFNQKCWHPSYLASSSPSCADQSGLAETAQLKSQYSKQSTNWASALSKEQKIIDSNKATSKTFEDYMGKINTFIGGADTIMQHLDELLNGVDCSFLAESFKNVLDGLCVIFIPGVSRTAILIIIIGVSMFFGSLANCCVGLRSYRISTYGFKDGENQGSKIAPKDPETQGMNQ</sequence>
<gene>
    <name evidence="3" type="ORF">PSON_ATCC_30995.1.T1530040</name>
</gene>
<protein>
    <submittedName>
        <fullName evidence="3">Uncharacterized protein</fullName>
    </submittedName>
</protein>
<dbReference type="GO" id="GO:0016020">
    <property type="term" value="C:membrane"/>
    <property type="evidence" value="ECO:0007669"/>
    <property type="project" value="TreeGrafter"/>
</dbReference>
<feature type="transmembrane region" description="Helical" evidence="1">
    <location>
        <begin position="91"/>
        <end position="111"/>
    </location>
</feature>
<evidence type="ECO:0000313" key="4">
    <source>
        <dbReference type="Proteomes" id="UP000692954"/>
    </source>
</evidence>
<dbReference type="PANTHER" id="PTHR31414">
    <property type="entry name" value="TRANSMEMBRANE PROTEIN DDB_G0292058"/>
    <property type="match status" value="1"/>
</dbReference>
<dbReference type="EMBL" id="CAJJDN010000153">
    <property type="protein sequence ID" value="CAD8124704.1"/>
    <property type="molecule type" value="Genomic_DNA"/>
</dbReference>
<reference evidence="3" key="1">
    <citation type="submission" date="2021-01" db="EMBL/GenBank/DDBJ databases">
        <authorList>
            <consortium name="Genoscope - CEA"/>
            <person name="William W."/>
        </authorList>
    </citation>
    <scope>NUCLEOTIDE SEQUENCE</scope>
</reference>
<feature type="signal peptide" evidence="2">
    <location>
        <begin position="1"/>
        <end position="19"/>
    </location>
</feature>
<keyword evidence="1" id="KW-0812">Transmembrane</keyword>
<feature type="transmembrane region" description="Helical" evidence="1">
    <location>
        <begin position="138"/>
        <end position="162"/>
    </location>
</feature>
<dbReference type="InterPro" id="IPR040283">
    <property type="entry name" value="DDB_G0292058-like"/>
</dbReference>
<keyword evidence="2" id="KW-0732">Signal</keyword>
<keyword evidence="1" id="KW-1133">Transmembrane helix</keyword>
<keyword evidence="4" id="KW-1185">Reference proteome</keyword>
<evidence type="ECO:0000256" key="1">
    <source>
        <dbReference type="SAM" id="Phobius"/>
    </source>
</evidence>
<dbReference type="OrthoDB" id="304810at2759"/>
<evidence type="ECO:0000256" key="2">
    <source>
        <dbReference type="SAM" id="SignalP"/>
    </source>
</evidence>
<feature type="transmembrane region" description="Helical" evidence="1">
    <location>
        <begin position="710"/>
        <end position="732"/>
    </location>
</feature>
<organism evidence="3 4">
    <name type="scientific">Paramecium sonneborni</name>
    <dbReference type="NCBI Taxonomy" id="65129"/>
    <lineage>
        <taxon>Eukaryota</taxon>
        <taxon>Sar</taxon>
        <taxon>Alveolata</taxon>
        <taxon>Ciliophora</taxon>
        <taxon>Intramacronucleata</taxon>
        <taxon>Oligohymenophorea</taxon>
        <taxon>Peniculida</taxon>
        <taxon>Parameciidae</taxon>
        <taxon>Paramecium</taxon>
    </lineage>
</organism>
<dbReference type="Proteomes" id="UP000692954">
    <property type="component" value="Unassembled WGS sequence"/>
</dbReference>
<comment type="caution">
    <text evidence="3">The sequence shown here is derived from an EMBL/GenBank/DDBJ whole genome shotgun (WGS) entry which is preliminary data.</text>
</comment>
<feature type="chain" id="PRO_5035860210" evidence="2">
    <location>
        <begin position="20"/>
        <end position="764"/>
    </location>
</feature>
<feature type="transmembrane region" description="Helical" evidence="1">
    <location>
        <begin position="410"/>
        <end position="433"/>
    </location>
</feature>
<keyword evidence="1" id="KW-0472">Membrane</keyword>
<name>A0A8S1RBJ1_9CILI</name>
<accession>A0A8S1RBJ1</accession>
<feature type="transmembrane region" description="Helical" evidence="1">
    <location>
        <begin position="377"/>
        <end position="403"/>
    </location>
</feature>
<dbReference type="PANTHER" id="PTHR31414:SF18">
    <property type="entry name" value="TRANSMEMBRANE PROTEIN-RELATED"/>
    <property type="match status" value="1"/>
</dbReference>
<evidence type="ECO:0000313" key="3">
    <source>
        <dbReference type="EMBL" id="CAD8124704.1"/>
    </source>
</evidence>
<proteinExistence type="predicted"/>